<evidence type="ECO:0000256" key="1">
    <source>
        <dbReference type="ARBA" id="ARBA00022737"/>
    </source>
</evidence>
<dbReference type="Proteomes" id="UP001168990">
    <property type="component" value="Unassembled WGS sequence"/>
</dbReference>
<feature type="compositionally biased region" description="Low complexity" evidence="3">
    <location>
        <begin position="491"/>
        <end position="502"/>
    </location>
</feature>
<dbReference type="InterPro" id="IPR016024">
    <property type="entry name" value="ARM-type_fold"/>
</dbReference>
<proteinExistence type="predicted"/>
<feature type="repeat" description="HEAT" evidence="2">
    <location>
        <begin position="869"/>
        <end position="906"/>
    </location>
</feature>
<protein>
    <recommendedName>
        <fullName evidence="6">Serine/threonine-protein phosphatase 4 regulatory subunit 1</fullName>
    </recommendedName>
</protein>
<evidence type="ECO:0000256" key="3">
    <source>
        <dbReference type="SAM" id="MobiDB-lite"/>
    </source>
</evidence>
<evidence type="ECO:0000256" key="2">
    <source>
        <dbReference type="PROSITE-ProRule" id="PRU00103"/>
    </source>
</evidence>
<sequence>MLRGEMARSTEMESRYCKYDQRDSDGDGGGGDEGGGPLHPLDAMAKLQQYASCEMPYNRQLVGRILVEIFRGAVDDETELNVAEVMQPIYKLVNDTDANVRQELVEQLPHVAMICQEAPERFGNVFSNHLIRIIVNFHHDDDQQVRQSTHVALLKIIERGLLDKESAEFIVAPTLLRMPLLPAKLEFHRAIDGMSKVASVLDPQTAERLFLNRYLLLCSDDHFFIRKSCAMHFGEFATAMTKETLYKSLLPMYEHLCKDMIWSVRQSCVDAMISVACCVSLEYRRTTLSQILANHLNDASKWVRLSAFQILGPFITTFAKRFTEFTYKQYGELILTDQHGTELRYNIISFLGMGELSASATAASDEEFEHEMERTSPQSKNELALYKKLRAYRRRRAPFEINKNKENIPAGGETSKQQMERTNSWSYSLERGQDDFISDDADESSESHDLYNPFLYYYIPPDLPLDQELIDAATSENKSTNESIENETAENNDNSSENSNNISELTSTNINEQLNKDEMNNEVEETKQPISLGRRALEEIMKVEQQMIRSQLIPDYEVKYDNEESPADGNQFTIEKWKEINDKANNISSELTDENDSITNKITSNVKQVSDVDGQHIVPQVLIDFFVSMADPEAYYDLKWNGVEIPRFCAFCFPAVVLTLGKENWPMLRTAYECLSDAREYRVRRTMASSIHEVAMILGEELSAQDLLPIYDGFIKDLDEVRIGALKHLAIFLKVLKPEDRSQFLPRLQAFLSMDNEWNWRFREEVASQFLQAIPLYTTADVSTHIAPLSFPLLVDKVAAVRQMALKLVTEIVSYLSSDEELVTGIIQELRLMLTAFTSKWTCRQTFALLCASLLKHNAISGKRFARELLPALLKLASDVVPNVRLAVIRILIQIVHIGQSLTVEEIFKINQEIEALRNDRDRDVRMVACGFTNREFLYSDFKKMLGAQQCSSSSSSSSSS</sequence>
<dbReference type="PANTHER" id="PTHR10648">
    <property type="entry name" value="SERINE/THREONINE-PROTEIN PHOSPHATASE PP2A 65 KDA REGULATORY SUBUNIT"/>
    <property type="match status" value="1"/>
</dbReference>
<gene>
    <name evidence="4" type="ORF">PV328_001437</name>
</gene>
<feature type="region of interest" description="Disordered" evidence="3">
    <location>
        <begin position="401"/>
        <end position="424"/>
    </location>
</feature>
<dbReference type="InterPro" id="IPR011989">
    <property type="entry name" value="ARM-like"/>
</dbReference>
<dbReference type="Gene3D" id="1.25.10.10">
    <property type="entry name" value="Leucine-rich Repeat Variant"/>
    <property type="match status" value="2"/>
</dbReference>
<dbReference type="EMBL" id="JAQQBS010000001">
    <property type="protein sequence ID" value="KAK0177375.1"/>
    <property type="molecule type" value="Genomic_DNA"/>
</dbReference>
<accession>A0AA39FWY6</accession>
<dbReference type="InterPro" id="IPR000357">
    <property type="entry name" value="HEAT"/>
</dbReference>
<evidence type="ECO:0008006" key="6">
    <source>
        <dbReference type="Google" id="ProtNLM"/>
    </source>
</evidence>
<dbReference type="GO" id="GO:0019888">
    <property type="term" value="F:protein phosphatase regulator activity"/>
    <property type="evidence" value="ECO:0007669"/>
    <property type="project" value="TreeGrafter"/>
</dbReference>
<feature type="region of interest" description="Disordered" evidence="3">
    <location>
        <begin position="475"/>
        <end position="502"/>
    </location>
</feature>
<reference evidence="4" key="2">
    <citation type="submission" date="2023-03" db="EMBL/GenBank/DDBJ databases">
        <authorList>
            <person name="Inwood S.N."/>
            <person name="Skelly J.G."/>
            <person name="Guhlin J."/>
            <person name="Harrop T.W.R."/>
            <person name="Goldson S.G."/>
            <person name="Dearden P.K."/>
        </authorList>
    </citation>
    <scope>NUCLEOTIDE SEQUENCE</scope>
    <source>
        <strain evidence="4">Irish</strain>
        <tissue evidence="4">Whole body</tissue>
    </source>
</reference>
<name>A0AA39FWY6_9HYME</name>
<dbReference type="InterPro" id="IPR021133">
    <property type="entry name" value="HEAT_type_2"/>
</dbReference>
<dbReference type="PANTHER" id="PTHR10648:SF1">
    <property type="entry name" value="SERINE_THREONINE-PROTEIN PHOSPHATASE 4 REGULATORY SUBUNIT 1"/>
    <property type="match status" value="1"/>
</dbReference>
<comment type="caution">
    <text evidence="4">The sequence shown here is derived from an EMBL/GenBank/DDBJ whole genome shotgun (WGS) entry which is preliminary data.</text>
</comment>
<keyword evidence="1" id="KW-0677">Repeat</keyword>
<organism evidence="4 5">
    <name type="scientific">Microctonus aethiopoides</name>
    <dbReference type="NCBI Taxonomy" id="144406"/>
    <lineage>
        <taxon>Eukaryota</taxon>
        <taxon>Metazoa</taxon>
        <taxon>Ecdysozoa</taxon>
        <taxon>Arthropoda</taxon>
        <taxon>Hexapoda</taxon>
        <taxon>Insecta</taxon>
        <taxon>Pterygota</taxon>
        <taxon>Neoptera</taxon>
        <taxon>Endopterygota</taxon>
        <taxon>Hymenoptera</taxon>
        <taxon>Apocrita</taxon>
        <taxon>Ichneumonoidea</taxon>
        <taxon>Braconidae</taxon>
        <taxon>Euphorinae</taxon>
        <taxon>Microctonus</taxon>
    </lineage>
</organism>
<dbReference type="GO" id="GO:0005737">
    <property type="term" value="C:cytoplasm"/>
    <property type="evidence" value="ECO:0007669"/>
    <property type="project" value="TreeGrafter"/>
</dbReference>
<keyword evidence="5" id="KW-1185">Reference proteome</keyword>
<dbReference type="InterPro" id="IPR051023">
    <property type="entry name" value="PP2A_Regulatory_Subunit_A"/>
</dbReference>
<feature type="compositionally biased region" description="Polar residues" evidence="3">
    <location>
        <begin position="414"/>
        <end position="424"/>
    </location>
</feature>
<reference evidence="4" key="1">
    <citation type="journal article" date="2023" name="bioRxiv">
        <title>Scaffold-level genome assemblies of two parasitoid biocontrol wasps reveal the parthenogenesis mechanism and an associated novel virus.</title>
        <authorList>
            <person name="Inwood S."/>
            <person name="Skelly J."/>
            <person name="Guhlin J."/>
            <person name="Harrop T."/>
            <person name="Goldson S."/>
            <person name="Dearden P."/>
        </authorList>
    </citation>
    <scope>NUCLEOTIDE SEQUENCE</scope>
    <source>
        <strain evidence="4">Irish</strain>
        <tissue evidence="4">Whole body</tissue>
    </source>
</reference>
<evidence type="ECO:0000313" key="4">
    <source>
        <dbReference type="EMBL" id="KAK0177375.1"/>
    </source>
</evidence>
<feature type="region of interest" description="Disordered" evidence="3">
    <location>
        <begin position="19"/>
        <end position="39"/>
    </location>
</feature>
<dbReference type="Pfam" id="PF02985">
    <property type="entry name" value="HEAT"/>
    <property type="match status" value="1"/>
</dbReference>
<dbReference type="AlphaFoldDB" id="A0AA39FWY6"/>
<evidence type="ECO:0000313" key="5">
    <source>
        <dbReference type="Proteomes" id="UP001168990"/>
    </source>
</evidence>
<dbReference type="SUPFAM" id="SSF48371">
    <property type="entry name" value="ARM repeat"/>
    <property type="match status" value="1"/>
</dbReference>
<feature type="compositionally biased region" description="Gly residues" evidence="3">
    <location>
        <begin position="27"/>
        <end position="37"/>
    </location>
</feature>
<dbReference type="PROSITE" id="PS50077">
    <property type="entry name" value="HEAT_REPEAT"/>
    <property type="match status" value="1"/>
</dbReference>